<dbReference type="OMA" id="HELMNGI"/>
<dbReference type="PRINTS" id="PR01011">
    <property type="entry name" value="GLUTPROXDASE"/>
</dbReference>
<dbReference type="Pfam" id="PF00255">
    <property type="entry name" value="GSHPx"/>
    <property type="match status" value="1"/>
</dbReference>
<evidence type="ECO:0000256" key="5">
    <source>
        <dbReference type="ARBA" id="ARBA00022525"/>
    </source>
</evidence>
<dbReference type="AlphaFoldDB" id="A0A915L8P8"/>
<keyword evidence="6 9" id="KW-0575">Peroxidase</keyword>
<comment type="similarity">
    <text evidence="3 9">Belongs to the glutathione peroxidase family.</text>
</comment>
<dbReference type="PANTHER" id="PTHR11592:SF88">
    <property type="entry name" value="GLUTATHIONE PEROXIDASE-RELATED"/>
    <property type="match status" value="1"/>
</dbReference>
<sequence length="236" mass="27010">MSLKNVICIFLAYCTFVDGENHAEKVSRCRPANPESPRTVYDFMVETLDGRNESMSKYKGSVLIIVNVATFCMFTEQYKDFNPILQAHNVTAGSPSANLFMAAFPCNQFHLQEPGNNDEILNGLRYVRPGNNFIPHPNLHIYGKLDVNGENAHPMYKYLRESCPPTTKVIAPREYMFWDVVETDDVTWNFEKFIIDPSGYPVYRLHPRNWDHGSVLNGYIDPKTNNIIDVNVPLKP</sequence>
<dbReference type="GO" id="GO:0006979">
    <property type="term" value="P:response to oxidative stress"/>
    <property type="evidence" value="ECO:0007669"/>
    <property type="project" value="InterPro"/>
</dbReference>
<evidence type="ECO:0000256" key="3">
    <source>
        <dbReference type="ARBA" id="ARBA00006926"/>
    </source>
</evidence>
<accession>A0A915L8P8</accession>
<evidence type="ECO:0000256" key="4">
    <source>
        <dbReference type="ARBA" id="ARBA00012310"/>
    </source>
</evidence>
<keyword evidence="5" id="KW-0964">Secreted</keyword>
<evidence type="ECO:0000256" key="7">
    <source>
        <dbReference type="ARBA" id="ARBA00022729"/>
    </source>
</evidence>
<keyword evidence="8 9" id="KW-0560">Oxidoreductase</keyword>
<name>A0A915L8P8_ROMCU</name>
<keyword evidence="7 10" id="KW-0732">Signal</keyword>
<dbReference type="CDD" id="cd00340">
    <property type="entry name" value="GSH_Peroxidase"/>
    <property type="match status" value="1"/>
</dbReference>
<dbReference type="PANTHER" id="PTHR11592">
    <property type="entry name" value="GLUTATHIONE PEROXIDASE"/>
    <property type="match status" value="1"/>
</dbReference>
<dbReference type="GO" id="GO:0005576">
    <property type="term" value="C:extracellular region"/>
    <property type="evidence" value="ECO:0007669"/>
    <property type="project" value="UniProtKB-SubCell"/>
</dbReference>
<protein>
    <recommendedName>
        <fullName evidence="4 9">Glutathione peroxidase</fullName>
    </recommendedName>
</protein>
<dbReference type="WBParaSite" id="nRc.2.0.1.t47197-RA">
    <property type="protein sequence ID" value="nRc.2.0.1.t47197-RA"/>
    <property type="gene ID" value="nRc.2.0.1.g47197"/>
</dbReference>
<dbReference type="InterPro" id="IPR000889">
    <property type="entry name" value="Glutathione_peroxidase"/>
</dbReference>
<evidence type="ECO:0000256" key="6">
    <source>
        <dbReference type="ARBA" id="ARBA00022559"/>
    </source>
</evidence>
<evidence type="ECO:0000313" key="12">
    <source>
        <dbReference type="WBParaSite" id="nRc.2.0.1.t47197-RA"/>
    </source>
</evidence>
<dbReference type="PROSITE" id="PS51355">
    <property type="entry name" value="GLUTATHIONE_PEROXID_3"/>
    <property type="match status" value="1"/>
</dbReference>
<evidence type="ECO:0000256" key="10">
    <source>
        <dbReference type="SAM" id="SignalP"/>
    </source>
</evidence>
<evidence type="ECO:0000256" key="9">
    <source>
        <dbReference type="RuleBase" id="RU000499"/>
    </source>
</evidence>
<feature type="chain" id="PRO_5037502522" description="Glutathione peroxidase" evidence="10">
    <location>
        <begin position="20"/>
        <end position="236"/>
    </location>
</feature>
<feature type="signal peptide" evidence="10">
    <location>
        <begin position="1"/>
        <end position="19"/>
    </location>
</feature>
<dbReference type="Proteomes" id="UP000887565">
    <property type="component" value="Unplaced"/>
</dbReference>
<organism evidence="11 12">
    <name type="scientific">Romanomermis culicivorax</name>
    <name type="common">Nematode worm</name>
    <dbReference type="NCBI Taxonomy" id="13658"/>
    <lineage>
        <taxon>Eukaryota</taxon>
        <taxon>Metazoa</taxon>
        <taxon>Ecdysozoa</taxon>
        <taxon>Nematoda</taxon>
        <taxon>Enoplea</taxon>
        <taxon>Dorylaimia</taxon>
        <taxon>Mermithida</taxon>
        <taxon>Mermithoidea</taxon>
        <taxon>Mermithidae</taxon>
        <taxon>Romanomermis</taxon>
    </lineage>
</organism>
<dbReference type="SUPFAM" id="SSF52833">
    <property type="entry name" value="Thioredoxin-like"/>
    <property type="match status" value="1"/>
</dbReference>
<comment type="subcellular location">
    <subcellularLocation>
        <location evidence="2">Secreted</location>
    </subcellularLocation>
</comment>
<evidence type="ECO:0000256" key="1">
    <source>
        <dbReference type="ARBA" id="ARBA00000217"/>
    </source>
</evidence>
<keyword evidence="11" id="KW-1185">Reference proteome</keyword>
<proteinExistence type="inferred from homology"/>
<dbReference type="GO" id="GO:0004602">
    <property type="term" value="F:glutathione peroxidase activity"/>
    <property type="evidence" value="ECO:0007669"/>
    <property type="project" value="UniProtKB-EC"/>
</dbReference>
<evidence type="ECO:0000256" key="8">
    <source>
        <dbReference type="ARBA" id="ARBA00023002"/>
    </source>
</evidence>
<dbReference type="InterPro" id="IPR036249">
    <property type="entry name" value="Thioredoxin-like_sf"/>
</dbReference>
<evidence type="ECO:0000256" key="2">
    <source>
        <dbReference type="ARBA" id="ARBA00004613"/>
    </source>
</evidence>
<reference evidence="12" key="1">
    <citation type="submission" date="2022-11" db="UniProtKB">
        <authorList>
            <consortium name="WormBaseParasite"/>
        </authorList>
    </citation>
    <scope>IDENTIFICATION</scope>
</reference>
<evidence type="ECO:0000313" key="11">
    <source>
        <dbReference type="Proteomes" id="UP000887565"/>
    </source>
</evidence>
<comment type="catalytic activity">
    <reaction evidence="1">
        <text>2 glutathione + H2O2 = glutathione disulfide + 2 H2O</text>
        <dbReference type="Rhea" id="RHEA:16833"/>
        <dbReference type="ChEBI" id="CHEBI:15377"/>
        <dbReference type="ChEBI" id="CHEBI:16240"/>
        <dbReference type="ChEBI" id="CHEBI:57925"/>
        <dbReference type="ChEBI" id="CHEBI:58297"/>
        <dbReference type="EC" id="1.11.1.9"/>
    </reaction>
</comment>
<dbReference type="Gene3D" id="3.40.30.10">
    <property type="entry name" value="Glutaredoxin"/>
    <property type="match status" value="1"/>
</dbReference>